<evidence type="ECO:0000313" key="1">
    <source>
        <dbReference type="EMBL" id="UOE36049.1"/>
    </source>
</evidence>
<reference evidence="1 2" key="1">
    <citation type="submission" date="2022-03" db="EMBL/GenBank/DDBJ databases">
        <title>Hymenobactersp. isolated from the air.</title>
        <authorList>
            <person name="Won M."/>
            <person name="Kwon S.-W."/>
        </authorList>
    </citation>
    <scope>NUCLEOTIDE SEQUENCE [LARGE SCALE GENOMIC DNA]</scope>
    <source>
        <strain evidence="1 2">KACC 22596</strain>
    </source>
</reference>
<keyword evidence="2" id="KW-1185">Reference proteome</keyword>
<evidence type="ECO:0000313" key="2">
    <source>
        <dbReference type="Proteomes" id="UP000831390"/>
    </source>
</evidence>
<proteinExistence type="predicted"/>
<name>A0ABY4BA40_9BACT</name>
<dbReference type="SUPFAM" id="SSF52200">
    <property type="entry name" value="Toll/Interleukin receptor TIR domain"/>
    <property type="match status" value="1"/>
</dbReference>
<accession>A0ABY4BA40</accession>
<gene>
    <name evidence="1" type="ORF">MTP16_10505</name>
</gene>
<organism evidence="1 2">
    <name type="scientific">Hymenobacter monticola</name>
    <dbReference type="NCBI Taxonomy" id="1705399"/>
    <lineage>
        <taxon>Bacteria</taxon>
        <taxon>Pseudomonadati</taxon>
        <taxon>Bacteroidota</taxon>
        <taxon>Cytophagia</taxon>
        <taxon>Cytophagales</taxon>
        <taxon>Hymenobacteraceae</taxon>
        <taxon>Hymenobacter</taxon>
    </lineage>
</organism>
<dbReference type="Proteomes" id="UP000831390">
    <property type="component" value="Chromosome"/>
</dbReference>
<dbReference type="Gene3D" id="3.40.50.10140">
    <property type="entry name" value="Toll/interleukin-1 receptor homology (TIR) domain"/>
    <property type="match status" value="1"/>
</dbReference>
<dbReference type="EMBL" id="CP094534">
    <property type="protein sequence ID" value="UOE36049.1"/>
    <property type="molecule type" value="Genomic_DNA"/>
</dbReference>
<evidence type="ECO:0008006" key="3">
    <source>
        <dbReference type="Google" id="ProtNLM"/>
    </source>
</evidence>
<dbReference type="InterPro" id="IPR035897">
    <property type="entry name" value="Toll_tir_struct_dom_sf"/>
</dbReference>
<protein>
    <recommendedName>
        <fullName evidence="3">TIR domain-containing protein</fullName>
    </recommendedName>
</protein>
<dbReference type="RefSeq" id="WP_243519480.1">
    <property type="nucleotide sequence ID" value="NZ_CP094534.1"/>
</dbReference>
<sequence>MAALLPDYEYDIFISYRHNDSEWMAEFITRLQNELRTIIKQPLSIYYDKDPRDGLGDTHLVQASLDHRVLSSVILLPLVSMTYCDPERYSWQSEFLPFLHKASADRLGLNLSLPGGGVASRILPLRLHNLDPQDQQLLEQTLGGQLRSIDFVYPSPEVGVNRPLRVADAPEVGRRYDDQVNKVANAIKELVTAAAAKSQPAGPAVAGQQTSPAPAATLPPAAWAASLAPAAPAAPAVAAPAGPVVFLAWATSSKLKARREELALVCAKAGLRVVPATDCPTDEDEFRRRTQEGLAEAACSLHLLGNDFGRRFDDDESNSLPKYAYEQARLEAARRPTFRQFVWFSPDPGTDINADQQAFVSKIRNELTAQCTFSNATNAQQVVEDLRNMLVQAAPPPKTLEKDTDICFVFNALDSNEADVITDQLGEAFTLDMLTIKPDSAEVYKEKTVNAIPKSKLAVVYFKHSAEWALPFVKQVWQLVGGAASPTPILFLGEDDPEHNSLHSFKAPKVISRIQPHQGVSEEVQRVFQRLNTPA</sequence>